<dbReference type="InterPro" id="IPR049395">
    <property type="entry name" value="ECT2_PH"/>
</dbReference>
<feature type="domain" description="DH" evidence="1">
    <location>
        <begin position="204"/>
        <end position="386"/>
    </location>
</feature>
<dbReference type="SUPFAM" id="SSF48065">
    <property type="entry name" value="DBL homology domain (DH-domain)"/>
    <property type="match status" value="1"/>
</dbReference>
<dbReference type="Pfam" id="PF00621">
    <property type="entry name" value="RhoGEF"/>
    <property type="match status" value="1"/>
</dbReference>
<dbReference type="Pfam" id="PF00533">
    <property type="entry name" value="BRCT"/>
    <property type="match status" value="1"/>
</dbReference>
<dbReference type="GO" id="GO:0007399">
    <property type="term" value="P:nervous system development"/>
    <property type="evidence" value="ECO:0007669"/>
    <property type="project" value="TreeGrafter"/>
</dbReference>
<proteinExistence type="predicted"/>
<dbReference type="InterPro" id="IPR035899">
    <property type="entry name" value="DBL_dom_sf"/>
</dbReference>
<dbReference type="InterPro" id="IPR000219">
    <property type="entry name" value="DH_dom"/>
</dbReference>
<dbReference type="GO" id="GO:0005938">
    <property type="term" value="C:cell cortex"/>
    <property type="evidence" value="ECO:0007669"/>
    <property type="project" value="TreeGrafter"/>
</dbReference>
<dbReference type="GO" id="GO:0000281">
    <property type="term" value="P:mitotic cytokinesis"/>
    <property type="evidence" value="ECO:0007669"/>
    <property type="project" value="TreeGrafter"/>
</dbReference>
<dbReference type="Gene3D" id="1.20.900.10">
    <property type="entry name" value="Dbl homology (DH) domain"/>
    <property type="match status" value="1"/>
</dbReference>
<dbReference type="SMART" id="SM00325">
    <property type="entry name" value="RhoGEF"/>
    <property type="match status" value="1"/>
</dbReference>
<evidence type="ECO:0000313" key="3">
    <source>
        <dbReference type="EMBL" id="JAT04920.1"/>
    </source>
</evidence>
<dbReference type="SUPFAM" id="SSF52113">
    <property type="entry name" value="BRCT domain"/>
    <property type="match status" value="1"/>
</dbReference>
<dbReference type="GO" id="GO:0005096">
    <property type="term" value="F:GTPase activator activity"/>
    <property type="evidence" value="ECO:0007669"/>
    <property type="project" value="InterPro"/>
</dbReference>
<dbReference type="PANTHER" id="PTHR16777">
    <property type="entry name" value="PROTEIN ECT2"/>
    <property type="match status" value="1"/>
</dbReference>
<dbReference type="PROSITE" id="PS50010">
    <property type="entry name" value="DH_2"/>
    <property type="match status" value="1"/>
</dbReference>
<dbReference type="GO" id="GO:0005085">
    <property type="term" value="F:guanyl-nucleotide exchange factor activity"/>
    <property type="evidence" value="ECO:0007669"/>
    <property type="project" value="InterPro"/>
</dbReference>
<dbReference type="CDD" id="cd00160">
    <property type="entry name" value="RhoGEF"/>
    <property type="match status" value="1"/>
</dbReference>
<dbReference type="Gene3D" id="2.30.29.30">
    <property type="entry name" value="Pleckstrin-homology domain (PH domain)/Phosphotyrosine-binding domain (PTB)"/>
    <property type="match status" value="1"/>
</dbReference>
<feature type="domain" description="BRCT" evidence="2">
    <location>
        <begin position="126"/>
        <end position="149"/>
    </location>
</feature>
<name>A0A1B6K0C8_9HEMI</name>
<dbReference type="EMBL" id="GECU01002787">
    <property type="protein sequence ID" value="JAT04920.1"/>
    <property type="molecule type" value="Transcribed_RNA"/>
</dbReference>
<sequence length="611" mass="70943">MCMDAELEIRSQPTFCTSMYGLCFYINCPGKISLMKEIVCLIKWMGGMFVKEPNGLTTHMVTDSTLAKGYEYCFTFRVPIMTPDWIKYCWRNRYVPGFKALHHQVLESNIANDVRFGDIPPHIPFVVSSDWLYSCLEQKQRAYEEFFTCLCVNSLDEIELEEGDETISSSVCEESDKSNSLNDITSTSIGSSSNVADYKRQDMKRKFAFEELCQTEQNYIQCLKSLLEIKFRASKASKCPILDPAEENLIFSNIGDLIELHEAIYTELQKLKDDWKNEAQIGNIFIKMDKYLKKHYVTYTNGFKARKEYLKQCVTNNARFRELLESMCMTKERREDLYIRPIQRLCSVDLLLQEIRKNTRDDNPDKKSLNEALQVIRNVLKLMDNDRARYKNYEYLFCIHDFIENCPVDLVNSNRDFIVEFSAQEIVNKKHTLGADVEFFLFSDVLEITKPRSTTFGLWTDDGSVKRNKSKPFKHIAMLSLSIVLHVVRFQDSTDANGLFGFLVRDVNNEKKTKFYCFKYTDEENMDEVILKIAKLLCSQRDSSKTPEDFILESPSKGRVSIDPIYSQKENTLAMGVVKKASHFVNNLIGRGSKPRQKLRRSKSCSDIFHF</sequence>
<dbReference type="GO" id="GO:0005634">
    <property type="term" value="C:nucleus"/>
    <property type="evidence" value="ECO:0007669"/>
    <property type="project" value="InterPro"/>
</dbReference>
<evidence type="ECO:0000259" key="1">
    <source>
        <dbReference type="PROSITE" id="PS50010"/>
    </source>
</evidence>
<evidence type="ECO:0000259" key="2">
    <source>
        <dbReference type="PROSITE" id="PS50172"/>
    </source>
</evidence>
<dbReference type="Pfam" id="PF21242">
    <property type="entry name" value="ECT2_PH"/>
    <property type="match status" value="1"/>
</dbReference>
<dbReference type="GO" id="GO:2000431">
    <property type="term" value="P:regulation of cytokinesis, actomyosin contractile ring assembly"/>
    <property type="evidence" value="ECO:0007669"/>
    <property type="project" value="InterPro"/>
</dbReference>
<gene>
    <name evidence="3" type="ORF">g.20230</name>
</gene>
<dbReference type="InterPro" id="IPR001357">
    <property type="entry name" value="BRCT_dom"/>
</dbReference>
<organism evidence="3">
    <name type="scientific">Homalodisca liturata</name>
    <dbReference type="NCBI Taxonomy" id="320908"/>
    <lineage>
        <taxon>Eukaryota</taxon>
        <taxon>Metazoa</taxon>
        <taxon>Ecdysozoa</taxon>
        <taxon>Arthropoda</taxon>
        <taxon>Hexapoda</taxon>
        <taxon>Insecta</taxon>
        <taxon>Pterygota</taxon>
        <taxon>Neoptera</taxon>
        <taxon>Paraneoptera</taxon>
        <taxon>Hemiptera</taxon>
        <taxon>Auchenorrhyncha</taxon>
        <taxon>Membracoidea</taxon>
        <taxon>Cicadellidae</taxon>
        <taxon>Cicadellinae</taxon>
        <taxon>Proconiini</taxon>
        <taxon>Homalodisca</taxon>
    </lineage>
</organism>
<dbReference type="InterPro" id="IPR036420">
    <property type="entry name" value="BRCT_dom_sf"/>
</dbReference>
<dbReference type="InterPro" id="IPR026817">
    <property type="entry name" value="Ect2"/>
</dbReference>
<reference evidence="3" key="1">
    <citation type="submission" date="2015-11" db="EMBL/GenBank/DDBJ databases">
        <title>De novo transcriptome assembly of four potential Pierce s Disease insect vectors from Arizona vineyards.</title>
        <authorList>
            <person name="Tassone E.E."/>
        </authorList>
    </citation>
    <scope>NUCLEOTIDE SEQUENCE</scope>
</reference>
<evidence type="ECO:0008006" key="4">
    <source>
        <dbReference type="Google" id="ProtNLM"/>
    </source>
</evidence>
<protein>
    <recommendedName>
        <fullName evidence="4">DH domain-containing protein</fullName>
    </recommendedName>
</protein>
<dbReference type="SMART" id="SM00292">
    <property type="entry name" value="BRCT"/>
    <property type="match status" value="1"/>
</dbReference>
<dbReference type="Gene3D" id="3.40.50.10190">
    <property type="entry name" value="BRCT domain"/>
    <property type="match status" value="1"/>
</dbReference>
<feature type="domain" description="BRCT" evidence="2">
    <location>
        <begin position="41"/>
        <end position="89"/>
    </location>
</feature>
<dbReference type="PROSITE" id="PS50172">
    <property type="entry name" value="BRCT"/>
    <property type="match status" value="2"/>
</dbReference>
<dbReference type="PANTHER" id="PTHR16777:SF2">
    <property type="entry name" value="PROTEIN ECT2"/>
    <property type="match status" value="1"/>
</dbReference>
<accession>A0A1B6K0C8</accession>
<dbReference type="AlphaFoldDB" id="A0A1B6K0C8"/>
<dbReference type="InterPro" id="IPR011993">
    <property type="entry name" value="PH-like_dom_sf"/>
</dbReference>